<dbReference type="InterPro" id="IPR010448">
    <property type="entry name" value="Torsin"/>
</dbReference>
<organism evidence="8 9">
    <name type="scientific">Varroa destructor</name>
    <name type="common">Honeybee mite</name>
    <dbReference type="NCBI Taxonomy" id="109461"/>
    <lineage>
        <taxon>Eukaryota</taxon>
        <taxon>Metazoa</taxon>
        <taxon>Ecdysozoa</taxon>
        <taxon>Arthropoda</taxon>
        <taxon>Chelicerata</taxon>
        <taxon>Arachnida</taxon>
        <taxon>Acari</taxon>
        <taxon>Parasitiformes</taxon>
        <taxon>Mesostigmata</taxon>
        <taxon>Gamasina</taxon>
        <taxon>Dermanyssoidea</taxon>
        <taxon>Varroidae</taxon>
        <taxon>Varroa</taxon>
    </lineage>
</organism>
<comment type="similarity">
    <text evidence="2">Belongs to the ClpA/ClpB family. Torsin subfamily.</text>
</comment>
<reference evidence="8" key="1">
    <citation type="submission" date="2021-01" db="UniProtKB">
        <authorList>
            <consortium name="EnsemblMetazoa"/>
        </authorList>
    </citation>
    <scope>IDENTIFICATION</scope>
</reference>
<evidence type="ECO:0000256" key="2">
    <source>
        <dbReference type="ARBA" id="ARBA00006235"/>
    </source>
</evidence>
<evidence type="ECO:0000256" key="6">
    <source>
        <dbReference type="ARBA" id="ARBA00022989"/>
    </source>
</evidence>
<name>A0A7M7JLP9_VARDE</name>
<protein>
    <submittedName>
        <fullName evidence="8">Uncharacterized protein</fullName>
    </submittedName>
</protein>
<dbReference type="Proteomes" id="UP000594260">
    <property type="component" value="Unplaced"/>
</dbReference>
<evidence type="ECO:0000256" key="5">
    <source>
        <dbReference type="ARBA" id="ARBA00022840"/>
    </source>
</evidence>
<dbReference type="InParanoid" id="A0A7M7JLP9"/>
<dbReference type="OrthoDB" id="10455287at2759"/>
<keyword evidence="5" id="KW-0067">ATP-binding</keyword>
<dbReference type="RefSeq" id="XP_022653610.1">
    <property type="nucleotide sequence ID" value="XM_022797875.1"/>
</dbReference>
<evidence type="ECO:0000256" key="7">
    <source>
        <dbReference type="ARBA" id="ARBA00023136"/>
    </source>
</evidence>
<evidence type="ECO:0000313" key="8">
    <source>
        <dbReference type="EnsemblMetazoa" id="XP_022653610"/>
    </source>
</evidence>
<comment type="subcellular location">
    <subcellularLocation>
        <location evidence="1">Membrane</location>
        <topology evidence="1">Single-pass membrane protein</topology>
    </subcellularLocation>
</comment>
<dbReference type="InterPro" id="IPR027417">
    <property type="entry name" value="P-loop_NTPase"/>
</dbReference>
<keyword evidence="6" id="KW-1133">Transmembrane helix</keyword>
<dbReference type="GO" id="GO:0005635">
    <property type="term" value="C:nuclear envelope"/>
    <property type="evidence" value="ECO:0007669"/>
    <property type="project" value="TreeGrafter"/>
</dbReference>
<keyword evidence="7" id="KW-0472">Membrane</keyword>
<dbReference type="GO" id="GO:0005524">
    <property type="term" value="F:ATP binding"/>
    <property type="evidence" value="ECO:0007669"/>
    <property type="project" value="UniProtKB-KW"/>
</dbReference>
<evidence type="ECO:0000313" key="9">
    <source>
        <dbReference type="Proteomes" id="UP000594260"/>
    </source>
</evidence>
<dbReference type="PANTHER" id="PTHR10760">
    <property type="entry name" value="TORSIN"/>
    <property type="match status" value="1"/>
</dbReference>
<dbReference type="GeneID" id="111247208"/>
<evidence type="ECO:0000256" key="1">
    <source>
        <dbReference type="ARBA" id="ARBA00004167"/>
    </source>
</evidence>
<keyword evidence="3" id="KW-0812">Transmembrane</keyword>
<evidence type="ECO:0000256" key="4">
    <source>
        <dbReference type="ARBA" id="ARBA00022741"/>
    </source>
</evidence>
<keyword evidence="4" id="KW-0547">Nucleotide-binding</keyword>
<dbReference type="GO" id="GO:0005788">
    <property type="term" value="C:endoplasmic reticulum lumen"/>
    <property type="evidence" value="ECO:0007669"/>
    <property type="project" value="TreeGrafter"/>
</dbReference>
<sequence>MPSASFHDLPLAISQRWEKANFNRHRGSYGLREDCAGSVISNISAEDTDLQSEYAESLCSDYSATSYTCIASTEKSIRFLCLKSACASSVAPVDSNVTRPGSAYHFHLNDMSNKPKRSKRQSVISSKSGRIMSLLLIVGVAAFASFMYNVPIMQKVEIKSLQESLNRNVYCQQHAVDELMRHIRQYTAMEWKGLVLLVLAGPEGCGKTHTINTMAEVNPSWTKIVVTHEQGYLNKLGEEEFISNIRRKIHSSRLNFIFVDDAQPLREGTPFVEMKLKPLLASLKLENTLIFVVVTMLSKDDKVSMPTFLTDEFECRIIPYEGLNRTCVERCVLDVIMALDHHPHQDDFEGLMRRFDFEDNGRDQKVSVNGCKSVPIKVALYLEGDPPIYNDSEGDRTLS</sequence>
<proteinExistence type="inferred from homology"/>
<keyword evidence="9" id="KW-1185">Reference proteome</keyword>
<dbReference type="AlphaFoldDB" id="A0A7M7JLP9"/>
<dbReference type="GO" id="GO:0016887">
    <property type="term" value="F:ATP hydrolysis activity"/>
    <property type="evidence" value="ECO:0007669"/>
    <property type="project" value="InterPro"/>
</dbReference>
<evidence type="ECO:0000256" key="3">
    <source>
        <dbReference type="ARBA" id="ARBA00022692"/>
    </source>
</evidence>
<accession>A0A7M7JLP9</accession>
<dbReference type="EnsemblMetazoa" id="XM_022797875">
    <property type="protein sequence ID" value="XP_022653610"/>
    <property type="gene ID" value="LOC111247208"/>
</dbReference>
<dbReference type="PANTHER" id="PTHR10760:SF1">
    <property type="entry name" value="TORSIN-4A"/>
    <property type="match status" value="1"/>
</dbReference>
<dbReference type="GO" id="GO:0016020">
    <property type="term" value="C:membrane"/>
    <property type="evidence" value="ECO:0007669"/>
    <property type="project" value="UniProtKB-SubCell"/>
</dbReference>
<dbReference type="KEGG" id="vde:111247208"/>
<dbReference type="SUPFAM" id="SSF52540">
    <property type="entry name" value="P-loop containing nucleoside triphosphate hydrolases"/>
    <property type="match status" value="1"/>
</dbReference>
<dbReference type="Gene3D" id="3.40.50.300">
    <property type="entry name" value="P-loop containing nucleotide triphosphate hydrolases"/>
    <property type="match status" value="1"/>
</dbReference>